<keyword evidence="2" id="KW-1185">Reference proteome</keyword>
<evidence type="ECO:0000313" key="2">
    <source>
        <dbReference type="Proteomes" id="UP001430953"/>
    </source>
</evidence>
<reference evidence="1 2" key="1">
    <citation type="submission" date="2023-03" db="EMBL/GenBank/DDBJ databases">
        <title>High recombination rates correlate with genetic variation in Cardiocondyla obscurior ants.</title>
        <authorList>
            <person name="Errbii M."/>
        </authorList>
    </citation>
    <scope>NUCLEOTIDE SEQUENCE [LARGE SCALE GENOMIC DNA]</scope>
    <source>
        <strain evidence="1">Alpha-2009</strain>
        <tissue evidence="1">Whole body</tissue>
    </source>
</reference>
<protein>
    <submittedName>
        <fullName evidence="1">Uncharacterized protein</fullName>
    </submittedName>
</protein>
<dbReference type="Proteomes" id="UP001430953">
    <property type="component" value="Unassembled WGS sequence"/>
</dbReference>
<name>A0AAW2ECK8_9HYME</name>
<organism evidence="1 2">
    <name type="scientific">Cardiocondyla obscurior</name>
    <dbReference type="NCBI Taxonomy" id="286306"/>
    <lineage>
        <taxon>Eukaryota</taxon>
        <taxon>Metazoa</taxon>
        <taxon>Ecdysozoa</taxon>
        <taxon>Arthropoda</taxon>
        <taxon>Hexapoda</taxon>
        <taxon>Insecta</taxon>
        <taxon>Pterygota</taxon>
        <taxon>Neoptera</taxon>
        <taxon>Endopterygota</taxon>
        <taxon>Hymenoptera</taxon>
        <taxon>Apocrita</taxon>
        <taxon>Aculeata</taxon>
        <taxon>Formicoidea</taxon>
        <taxon>Formicidae</taxon>
        <taxon>Myrmicinae</taxon>
        <taxon>Cardiocondyla</taxon>
    </lineage>
</organism>
<evidence type="ECO:0000313" key="1">
    <source>
        <dbReference type="EMBL" id="KAL0100700.1"/>
    </source>
</evidence>
<proteinExistence type="predicted"/>
<sequence length="125" mass="14439">MFTWKYEDLKYGRLETRYAGYGITRKKSGVERSRIFKKAVYVTPLQTYFRLPCWSLSDKPLRKQTFRQYRSRFIPGSSESPRPLLSIPRSSSYPTISTVLLITSGLFNSISSKRQFPAAAFPPPS</sequence>
<dbReference type="EMBL" id="JADYXP020000025">
    <property type="protein sequence ID" value="KAL0100700.1"/>
    <property type="molecule type" value="Genomic_DNA"/>
</dbReference>
<gene>
    <name evidence="1" type="ORF">PUN28_019231</name>
</gene>
<accession>A0AAW2ECK8</accession>
<comment type="caution">
    <text evidence="1">The sequence shown here is derived from an EMBL/GenBank/DDBJ whole genome shotgun (WGS) entry which is preliminary data.</text>
</comment>
<dbReference type="AlphaFoldDB" id="A0AAW2ECK8"/>